<reference evidence="2" key="1">
    <citation type="submission" date="2022-07" db="EMBL/GenBank/DDBJ databases">
        <title>Faecal culturing of patients with breast cancer.</title>
        <authorList>
            <person name="Teng N.M.Y."/>
            <person name="Kiu R."/>
            <person name="Evans R."/>
            <person name="Baker D.J."/>
            <person name="Zenner C."/>
            <person name="Robinson S.D."/>
            <person name="Hall L.J."/>
        </authorList>
    </citation>
    <scope>NUCLEOTIDE SEQUENCE</scope>
    <source>
        <strain evidence="2">LH1062</strain>
    </source>
</reference>
<dbReference type="PROSITE" id="PS00018">
    <property type="entry name" value="EF_HAND_1"/>
    <property type="match status" value="1"/>
</dbReference>
<dbReference type="RefSeq" id="WP_290139698.1">
    <property type="nucleotide sequence ID" value="NZ_CP101620.1"/>
</dbReference>
<evidence type="ECO:0000259" key="1">
    <source>
        <dbReference type="PROSITE" id="PS51766"/>
    </source>
</evidence>
<organism evidence="2 3">
    <name type="scientific">Allocoprobacillus halotolerans</name>
    <dbReference type="NCBI Taxonomy" id="2944914"/>
    <lineage>
        <taxon>Bacteria</taxon>
        <taxon>Bacillati</taxon>
        <taxon>Bacillota</taxon>
        <taxon>Erysipelotrichia</taxon>
        <taxon>Erysipelotrichales</taxon>
        <taxon>Erysipelotrichaceae</taxon>
        <taxon>Allocoprobacillus</taxon>
    </lineage>
</organism>
<dbReference type="SUPFAM" id="SSF63446">
    <property type="entry name" value="Type I dockerin domain"/>
    <property type="match status" value="1"/>
</dbReference>
<dbReference type="CDD" id="cd14256">
    <property type="entry name" value="Dockerin_I"/>
    <property type="match status" value="1"/>
</dbReference>
<dbReference type="PROSITE" id="PS51766">
    <property type="entry name" value="DOCKERIN"/>
    <property type="match status" value="1"/>
</dbReference>
<accession>A0ABY5I0U4</accession>
<dbReference type="InterPro" id="IPR036439">
    <property type="entry name" value="Dockerin_dom_sf"/>
</dbReference>
<evidence type="ECO:0000313" key="3">
    <source>
        <dbReference type="Proteomes" id="UP001060112"/>
    </source>
</evidence>
<dbReference type="InterPro" id="IPR016134">
    <property type="entry name" value="Dockerin_dom"/>
</dbReference>
<name>A0ABY5I0U4_9FIRM</name>
<dbReference type="SMART" id="SM00047">
    <property type="entry name" value="LYZ2"/>
    <property type="match status" value="1"/>
</dbReference>
<dbReference type="InterPro" id="IPR002901">
    <property type="entry name" value="MGlyc_endo_b_GlcNAc-like_dom"/>
</dbReference>
<dbReference type="Gene3D" id="1.10.530.10">
    <property type="match status" value="1"/>
</dbReference>
<dbReference type="EMBL" id="CP101620">
    <property type="protein sequence ID" value="UTY38946.1"/>
    <property type="molecule type" value="Genomic_DNA"/>
</dbReference>
<proteinExistence type="predicted"/>
<dbReference type="InterPro" id="IPR018247">
    <property type="entry name" value="EF_Hand_1_Ca_BS"/>
</dbReference>
<sequence length="596" mass="67204">MRKKFFQLSMLVISLTLVMGLFINISNQNQVEAEDEGENTYATEQLSENAIFTKIDENGNTVIVDDEELEESGIIVEEPLKYKFRSAVSRDDILKERGVVNFRTKSSGSNTLYVEDSTGREGYTNGTYAADAAYLGHNSDRTKVKFMLAGVIGWVNASEVQVLDFSDSAVQTLSKYYVKNGRLYHGIVTNLSSKNYSSNLDVGPKPSYLKEGKQYYSYDGHYFYDYDNTNGYIVMLNDYRNDTRKNSVNPNNPYYNYYQYLPQRSQSVYTANQLNEFINKNTSSNSKLRNLGQSLIENQNKYGVNAMMTLGIAINESAWGTSSIAQNKNNLFGHEAYDSDPNGSANKYSTPSFSIYYHTSSFMSKQYSNPTNWKYHGNYLGDKASGVNLKYASDPYWGEKAAHYAWKLDEYFGYKDSFKYTIGIKDVYNYQFTQANIKSSSSNSSTTLYKAEKDGVLSNYAFINLNNSSSNGFYKIQSDAVINANRTGIVTQSEYSFSKNYAYISNKNVVIISKGSNSSSIDVTTDNTTPTYKKGDVNGDGKVSTLDYIAIENHIMERSKLSGDKLKRADVNEDGKVSTLDYIAIENHIMGRKLLF</sequence>
<protein>
    <submittedName>
        <fullName evidence="2">Glucosaminidase domain-containing protein</fullName>
    </submittedName>
</protein>
<feature type="domain" description="Dockerin" evidence="1">
    <location>
        <begin position="530"/>
        <end position="596"/>
    </location>
</feature>
<dbReference type="Proteomes" id="UP001060112">
    <property type="component" value="Chromosome"/>
</dbReference>
<dbReference type="Pfam" id="PF01832">
    <property type="entry name" value="Glucosaminidase"/>
    <property type="match status" value="1"/>
</dbReference>
<evidence type="ECO:0000313" key="2">
    <source>
        <dbReference type="EMBL" id="UTY38946.1"/>
    </source>
</evidence>
<dbReference type="InterPro" id="IPR002105">
    <property type="entry name" value="Dockerin_1_rpt"/>
</dbReference>
<keyword evidence="3" id="KW-1185">Reference proteome</keyword>
<dbReference type="Pfam" id="PF00404">
    <property type="entry name" value="Dockerin_1"/>
    <property type="match status" value="1"/>
</dbReference>
<dbReference type="Gene3D" id="1.10.1330.10">
    <property type="entry name" value="Dockerin domain"/>
    <property type="match status" value="1"/>
</dbReference>
<gene>
    <name evidence="2" type="ORF">NMU03_15375</name>
</gene>